<dbReference type="Proteomes" id="UP000186096">
    <property type="component" value="Unassembled WGS sequence"/>
</dbReference>
<keyword evidence="1" id="KW-1133">Transmembrane helix</keyword>
<dbReference type="Pfam" id="PF10825">
    <property type="entry name" value="DUF2752"/>
    <property type="match status" value="1"/>
</dbReference>
<feature type="transmembrane region" description="Helical" evidence="1">
    <location>
        <begin position="81"/>
        <end position="99"/>
    </location>
</feature>
<sequence length="141" mass="15270">MEVIGRRARDRVRSLCAPFGAAAVLAAAVTCLAVVDPHEPGHYPACPLYYLTGLYCPGCGALRAVHDLAHADLAGAARMNLLFVFCVPVVITLWTRWALRSWQGRPTRPDIARPAYLWGLLAVAAVFGVVRNTPFGQFLAP</sequence>
<organism evidence="2 3">
    <name type="scientific">Microbispora rosea</name>
    <dbReference type="NCBI Taxonomy" id="58117"/>
    <lineage>
        <taxon>Bacteria</taxon>
        <taxon>Bacillati</taxon>
        <taxon>Actinomycetota</taxon>
        <taxon>Actinomycetes</taxon>
        <taxon>Streptosporangiales</taxon>
        <taxon>Streptosporangiaceae</taxon>
        <taxon>Microbispora</taxon>
    </lineage>
</organism>
<keyword evidence="3" id="KW-1185">Reference proteome</keyword>
<reference evidence="3" key="1">
    <citation type="submission" date="2017-01" db="EMBL/GenBank/DDBJ databases">
        <authorList>
            <person name="Varghese N."/>
            <person name="Submissions S."/>
        </authorList>
    </citation>
    <scope>NUCLEOTIDE SEQUENCE [LARGE SCALE GENOMIC DNA]</scope>
    <source>
        <strain evidence="3">ATCC 12950</strain>
    </source>
</reference>
<dbReference type="AlphaFoldDB" id="A0A1N6RN19"/>
<dbReference type="RefSeq" id="WP_076432246.1">
    <property type="nucleotide sequence ID" value="NZ_FTNI01000001.1"/>
</dbReference>
<protein>
    <recommendedName>
        <fullName evidence="4">DUF2752 domain-containing protein</fullName>
    </recommendedName>
</protein>
<evidence type="ECO:0000313" key="2">
    <source>
        <dbReference type="EMBL" id="SIQ30215.1"/>
    </source>
</evidence>
<gene>
    <name evidence="2" type="ORF">SAMN05421833_101447</name>
</gene>
<feature type="transmembrane region" description="Helical" evidence="1">
    <location>
        <begin position="12"/>
        <end position="35"/>
    </location>
</feature>
<evidence type="ECO:0008006" key="4">
    <source>
        <dbReference type="Google" id="ProtNLM"/>
    </source>
</evidence>
<keyword evidence="1" id="KW-0812">Transmembrane</keyword>
<dbReference type="STRING" id="58117.SAMN05421833_101447"/>
<evidence type="ECO:0000313" key="3">
    <source>
        <dbReference type="Proteomes" id="UP000186096"/>
    </source>
</evidence>
<proteinExistence type="predicted"/>
<accession>A0A1N6RN19</accession>
<dbReference type="InterPro" id="IPR021215">
    <property type="entry name" value="DUF2752"/>
</dbReference>
<name>A0A1N6RN19_9ACTN</name>
<evidence type="ECO:0000256" key="1">
    <source>
        <dbReference type="SAM" id="Phobius"/>
    </source>
</evidence>
<dbReference type="EMBL" id="FTNI01000001">
    <property type="protein sequence ID" value="SIQ30215.1"/>
    <property type="molecule type" value="Genomic_DNA"/>
</dbReference>
<dbReference type="OrthoDB" id="5966662at2"/>
<keyword evidence="1" id="KW-0472">Membrane</keyword>
<feature type="transmembrane region" description="Helical" evidence="1">
    <location>
        <begin position="111"/>
        <end position="130"/>
    </location>
</feature>